<organism evidence="2 3">
    <name type="scientific">Pseudoxanthomonas suwonensis</name>
    <dbReference type="NCBI Taxonomy" id="314722"/>
    <lineage>
        <taxon>Bacteria</taxon>
        <taxon>Pseudomonadati</taxon>
        <taxon>Pseudomonadota</taxon>
        <taxon>Gammaproteobacteria</taxon>
        <taxon>Lysobacterales</taxon>
        <taxon>Lysobacteraceae</taxon>
        <taxon>Pseudoxanthomonas</taxon>
    </lineage>
</organism>
<protein>
    <recommendedName>
        <fullName evidence="1">AB hydrolase-1 domain-containing protein</fullName>
    </recommendedName>
</protein>
<dbReference type="EMBL" id="CP011144">
    <property type="protein sequence ID" value="AKC88249.1"/>
    <property type="molecule type" value="Genomic_DNA"/>
</dbReference>
<keyword evidence="3" id="KW-1185">Reference proteome</keyword>
<accession>A0A0E3Z5S2</accession>
<dbReference type="InterPro" id="IPR050266">
    <property type="entry name" value="AB_hydrolase_sf"/>
</dbReference>
<evidence type="ECO:0000313" key="3">
    <source>
        <dbReference type="Proteomes" id="UP000033067"/>
    </source>
</evidence>
<dbReference type="KEGG" id="psuw:WQ53_07210"/>
<evidence type="ECO:0000259" key="1">
    <source>
        <dbReference type="Pfam" id="PF12697"/>
    </source>
</evidence>
<dbReference type="PATRIC" id="fig|314722.6.peg.1544"/>
<dbReference type="InterPro" id="IPR029058">
    <property type="entry name" value="AB_hydrolase_fold"/>
</dbReference>
<reference evidence="2 3" key="1">
    <citation type="journal article" date="2015" name="Genome Announc.">
        <title>Complete Genome Sequence of Pseudoxanthomonas suwonensis Strain J1, a Cellulose-Degrading Bacterium Isolated from Leaf- and Wood-Enriched Soil.</title>
        <authorList>
            <person name="Hou L."/>
            <person name="Jiang J."/>
            <person name="Xu Z."/>
            <person name="Zhou Y."/>
            <person name="Leung F.C."/>
        </authorList>
    </citation>
    <scope>NUCLEOTIDE SEQUENCE [LARGE SCALE GENOMIC DNA]</scope>
    <source>
        <strain evidence="2 3">J1</strain>
    </source>
</reference>
<dbReference type="Proteomes" id="UP000033067">
    <property type="component" value="Chromosome"/>
</dbReference>
<dbReference type="Pfam" id="PF12697">
    <property type="entry name" value="Abhydrolase_6"/>
    <property type="match status" value="1"/>
</dbReference>
<dbReference type="GO" id="GO:0016020">
    <property type="term" value="C:membrane"/>
    <property type="evidence" value="ECO:0007669"/>
    <property type="project" value="TreeGrafter"/>
</dbReference>
<sequence length="322" mass="34215">MPGAAHGNQPDTEVIADAYASPGQRVELADGRALNLRCSGEGEPVVVLEAGGNMDSSTWYRVQPRLAQLTRVCAYDRAGYGFSDEGPYPRDLEADVADLHAFIRASGIPTPVLLVGHSLGSNIVRRAAQLHPGMVAGLVLVDPPEQGPDDLFPEDWRLQVASRVAQREEILGACEGAAEAGDMDTIRQACLRAPPPWMSEPVAAAMTHNKAKPSYWRTLRSELAHNIDLFSAPVDADESYGSIPLVLLAATRQDGVPDEVRAVIGAARRETHARILAASTRSSLVEVADASHDIQLDQPDEVVSAVKRLLGAGTGADAPAGN</sequence>
<feature type="domain" description="AB hydrolase-1" evidence="1">
    <location>
        <begin position="47"/>
        <end position="304"/>
    </location>
</feature>
<dbReference type="PANTHER" id="PTHR43798:SF33">
    <property type="entry name" value="HYDROLASE, PUTATIVE (AFU_ORTHOLOGUE AFUA_2G14860)-RELATED"/>
    <property type="match status" value="1"/>
</dbReference>
<dbReference type="Gene3D" id="3.40.50.1820">
    <property type="entry name" value="alpha/beta hydrolase"/>
    <property type="match status" value="1"/>
</dbReference>
<dbReference type="SUPFAM" id="SSF53474">
    <property type="entry name" value="alpha/beta-Hydrolases"/>
    <property type="match status" value="1"/>
</dbReference>
<dbReference type="InterPro" id="IPR000073">
    <property type="entry name" value="AB_hydrolase_1"/>
</dbReference>
<dbReference type="AlphaFoldDB" id="A0A0E3Z5S2"/>
<name>A0A0E3Z5S2_9GAMM</name>
<evidence type="ECO:0000313" key="2">
    <source>
        <dbReference type="EMBL" id="AKC88249.1"/>
    </source>
</evidence>
<proteinExistence type="predicted"/>
<gene>
    <name evidence="2" type="ORF">WQ53_07210</name>
</gene>
<dbReference type="PANTHER" id="PTHR43798">
    <property type="entry name" value="MONOACYLGLYCEROL LIPASE"/>
    <property type="match status" value="1"/>
</dbReference>